<accession>A0A144MI79</accession>
<name>A0A144MI79_BRELN</name>
<dbReference type="AlphaFoldDB" id="A0A144MI79"/>
<evidence type="ECO:0000313" key="3">
    <source>
        <dbReference type="EMBL" id="AMT95073.1"/>
    </source>
</evidence>
<feature type="transmembrane region" description="Helical" evidence="2">
    <location>
        <begin position="228"/>
        <end position="246"/>
    </location>
</feature>
<feature type="transmembrane region" description="Helical" evidence="2">
    <location>
        <begin position="279"/>
        <end position="299"/>
    </location>
</feature>
<feature type="transmembrane region" description="Helical" evidence="2">
    <location>
        <begin position="545"/>
        <end position="564"/>
    </location>
</feature>
<reference evidence="4" key="1">
    <citation type="submission" date="2016-03" db="EMBL/GenBank/DDBJ databases">
        <authorList>
            <person name="Ploux O."/>
        </authorList>
    </citation>
    <scope>NUCLEOTIDE SEQUENCE [LARGE SCALE GENOMIC DNA]</scope>
    <source>
        <strain evidence="4">BS258</strain>
    </source>
</reference>
<feature type="transmembrane region" description="Helical" evidence="2">
    <location>
        <begin position="470"/>
        <end position="493"/>
    </location>
</feature>
<evidence type="ECO:0000313" key="4">
    <source>
        <dbReference type="Proteomes" id="UP000075950"/>
    </source>
</evidence>
<gene>
    <name evidence="3" type="ORF">A2T55_16285</name>
</gene>
<feature type="transmembrane region" description="Helical" evidence="2">
    <location>
        <begin position="428"/>
        <end position="450"/>
    </location>
</feature>
<dbReference type="RefSeq" id="WP_062862561.1">
    <property type="nucleotide sequence ID" value="NZ_CP014869.1"/>
</dbReference>
<feature type="transmembrane region" description="Helical" evidence="2">
    <location>
        <begin position="198"/>
        <end position="221"/>
    </location>
</feature>
<keyword evidence="2" id="KW-0472">Membrane</keyword>
<keyword evidence="2" id="KW-0812">Transmembrane</keyword>
<feature type="transmembrane region" description="Helical" evidence="2">
    <location>
        <begin position="59"/>
        <end position="79"/>
    </location>
</feature>
<feature type="region of interest" description="Disordered" evidence="1">
    <location>
        <begin position="1"/>
        <end position="35"/>
    </location>
</feature>
<organism evidence="3 4">
    <name type="scientific">Brevibacterium linens</name>
    <dbReference type="NCBI Taxonomy" id="1703"/>
    <lineage>
        <taxon>Bacteria</taxon>
        <taxon>Bacillati</taxon>
        <taxon>Actinomycetota</taxon>
        <taxon>Actinomycetes</taxon>
        <taxon>Micrococcales</taxon>
        <taxon>Brevibacteriaceae</taxon>
        <taxon>Brevibacterium</taxon>
    </lineage>
</organism>
<feature type="transmembrane region" description="Helical" evidence="2">
    <location>
        <begin position="162"/>
        <end position="186"/>
    </location>
</feature>
<feature type="transmembrane region" description="Helical" evidence="2">
    <location>
        <begin position="114"/>
        <end position="135"/>
    </location>
</feature>
<dbReference type="EMBL" id="CP014869">
    <property type="protein sequence ID" value="AMT95073.1"/>
    <property type="molecule type" value="Genomic_DNA"/>
</dbReference>
<dbReference type="Proteomes" id="UP000075950">
    <property type="component" value="Chromosome"/>
</dbReference>
<proteinExistence type="predicted"/>
<feature type="transmembrane region" description="Helical" evidence="2">
    <location>
        <begin position="384"/>
        <end position="407"/>
    </location>
</feature>
<protein>
    <submittedName>
        <fullName evidence="3">ABC transporter permease</fullName>
    </submittedName>
</protein>
<evidence type="ECO:0000256" key="1">
    <source>
        <dbReference type="SAM" id="MobiDB-lite"/>
    </source>
</evidence>
<dbReference type="KEGG" id="bly:A2T55_16285"/>
<keyword evidence="2" id="KW-1133">Transmembrane helix</keyword>
<feature type="transmembrane region" description="Helical" evidence="2">
    <location>
        <begin position="500"/>
        <end position="520"/>
    </location>
</feature>
<feature type="transmembrane region" description="Helical" evidence="2">
    <location>
        <begin position="338"/>
        <end position="359"/>
    </location>
</feature>
<sequence>MNLLASTEAGPGDSTADHRQAHRRAHPRGTNGRLGGGGLTGLGHLLLFMLRRDRLRMPIWVLSLTALTAYFANAIALVMDADTLQTMTVFAKNPVMGLITGPGYGLDDITVPRFIVGMYAVFLMIGIALMSITTVTRHTRAEEQTGRAELIRANVPGRHAQLFAAVILTVIMNVVAGALMAAALQFSEADPDPATSSLLFGAGMTAVGCVFVGVTSVAVQLTGFSRAASGMAGAVLALSFVVRGLGDMSTVAGGDLDWLSWLSPLGWSQQTAPFTLDRWWPLLYSAAALVVLLLIALTVQSRRDLGAGITAERPGRTHAGRGLSTAFGLAFRLQRSTLIWWSLGILVMAAIFGSFSGAMAEGADGMPEQITQLMGGPRGIVDGYLGYMALYMAMIVAAFALITVGGLRSEEQDFHTEPVLATAVSRGGWMASWVTVTLLGSAWLMLLAGIGEGIGAAASLDDWDLLGPTVLGHLVQSAAVWVLIGLACLLYGFAPRLLGLTWIVFAGSAVLSLFGGLLQLDEAVLDLSVFNHIGQYPAEDISAEAVLTFLAITVVLVGAGMVGFRRRDLVTA</sequence>
<evidence type="ECO:0000256" key="2">
    <source>
        <dbReference type="SAM" id="Phobius"/>
    </source>
</evidence>